<dbReference type="EMBL" id="REGR01000001">
    <property type="protein sequence ID" value="RXZ45586.1"/>
    <property type="molecule type" value="Genomic_DNA"/>
</dbReference>
<evidence type="ECO:0000313" key="1">
    <source>
        <dbReference type="EMBL" id="RXZ45586.1"/>
    </source>
</evidence>
<reference evidence="1 2" key="1">
    <citation type="submission" date="2018-10" db="EMBL/GenBank/DDBJ databases">
        <title>Draft genome of Fastidiocella sp. strain 375T, a bacterium isolated from a karstic cave dripping water.</title>
        <authorList>
            <person name="Coelho C."/>
            <person name="Verissimo A."/>
            <person name="Tiago I."/>
        </authorList>
    </citation>
    <scope>NUCLEOTIDE SEQUENCE [LARGE SCALE GENOMIC DNA]</scope>
    <source>
        <strain evidence="1 2">CAVE-375</strain>
    </source>
</reference>
<sequence>MEIAALGHAPHLDWIRRRLAARGFVLAGVGAAMLPGQPDWQGLAAPGLLVDLGQPTLANARYRAELAHAVPAAYVELAGAWHPLGEQYGFILTAAGDDDALAVARPVLDALAPLPGAWLNAGPAGAAGFVHSYLDRLTRTCLAAWPHDAQSRPDCPGLFDSQRALTEELVALSDAYWQSLGEAAEPDAGLISEFALPLPLQRHYARTLAGFTLYAFGQHGLFNELLERLWQQQAPVAPR</sequence>
<name>A0ABY0FGS5_9NEIS</name>
<organism evidence="1 2">
    <name type="scientific">Crenobacter cavernae</name>
    <dbReference type="NCBI Taxonomy" id="2290923"/>
    <lineage>
        <taxon>Bacteria</taxon>
        <taxon>Pseudomonadati</taxon>
        <taxon>Pseudomonadota</taxon>
        <taxon>Betaproteobacteria</taxon>
        <taxon>Neisseriales</taxon>
        <taxon>Neisseriaceae</taxon>
        <taxon>Crenobacter</taxon>
    </lineage>
</organism>
<keyword evidence="2" id="KW-1185">Reference proteome</keyword>
<comment type="caution">
    <text evidence="1">The sequence shown here is derived from an EMBL/GenBank/DDBJ whole genome shotgun (WGS) entry which is preliminary data.</text>
</comment>
<dbReference type="Proteomes" id="UP000290682">
    <property type="component" value="Unassembled WGS sequence"/>
</dbReference>
<evidence type="ECO:0000313" key="2">
    <source>
        <dbReference type="Proteomes" id="UP000290682"/>
    </source>
</evidence>
<gene>
    <name evidence="1" type="ORF">EBB06_01895</name>
</gene>
<accession>A0ABY0FGS5</accession>
<proteinExistence type="predicted"/>
<dbReference type="RefSeq" id="WP_129210979.1">
    <property type="nucleotide sequence ID" value="NZ_REGR01000001.1"/>
</dbReference>
<protein>
    <submittedName>
        <fullName evidence="1">Uncharacterized protein</fullName>
    </submittedName>
</protein>